<dbReference type="InterPro" id="IPR051786">
    <property type="entry name" value="ASN_synthetase/amidase"/>
</dbReference>
<dbReference type="InterPro" id="IPR017932">
    <property type="entry name" value="GATase_2_dom"/>
</dbReference>
<evidence type="ECO:0000256" key="4">
    <source>
        <dbReference type="ARBA" id="ARBA00022741"/>
    </source>
</evidence>
<keyword evidence="8" id="KW-0028">Amino-acid biosynthesis</keyword>
<sequence length="633" mass="73021">MCGIAGIINLTKPAPNSLELFAMTKSMVNRGPDDEGYMLFNEASIPFYGNDTILKKHQHIDNAISHHFKVGFGFRQLKIIDLSNNSHQPMCDIDQKYWIIFNGEIYNYKEIKSELISIGYQFFSNSDTEVILNSYREWGKKALNKFNGMFAFSIFDSVKNELFIARDRMGIKPLYFYHTTHKFIFGSTIKSIIDSKLYTPAINWEGLTQNFRFSIAQRPTTCFKNITALEPAHYLKIDLNTNIIIKEQYWEIPVNSQNFDLTEKQSKDLIEESLIKAVNYRLNADVEVGTFMSGGIDSTTISVIASKTNPLIKTLTLGFTEFKDFNEIKEATETATLNNLNHKITYTNASDILTNIDQIITTYEEPYFALSANFILAKIAANNHLKVVLNGLGGDELFGGYDVYNKLPLWNKLKMYKHFIKLLPNMHPKISKAIDISGYTTIGEFYAHYYTNYNDYSISKLFNTPVKSTQNTIADTYNPNGLSFTDNFEALNFYNLKSYISNHQMRTTDHCAMHFSFEGRFPMLDHNFIEASFKIPTKYKVKNNIQKYVLKELSKKYIAPSCLAMHKKGLSLPIKHWISNDLKDFTLDHIQKLKTRHLFNNNEIDEILTSNDAYKIWQLVSTELWIDKFISTK</sequence>
<comment type="similarity">
    <text evidence="2">Belongs to the asparagine synthetase family.</text>
</comment>
<dbReference type="GO" id="GO:0006529">
    <property type="term" value="P:asparagine biosynthetic process"/>
    <property type="evidence" value="ECO:0007669"/>
    <property type="project" value="UniProtKB-KW"/>
</dbReference>
<dbReference type="SUPFAM" id="SSF52402">
    <property type="entry name" value="Adenine nucleotide alpha hydrolases-like"/>
    <property type="match status" value="1"/>
</dbReference>
<dbReference type="PROSITE" id="PS51278">
    <property type="entry name" value="GATASE_TYPE_2"/>
    <property type="match status" value="1"/>
</dbReference>
<keyword evidence="5 9" id="KW-0067">ATP-binding</keyword>
<dbReference type="Proteomes" id="UP000198384">
    <property type="component" value="Unassembled WGS sequence"/>
</dbReference>
<dbReference type="PANTHER" id="PTHR43284:SF1">
    <property type="entry name" value="ASPARAGINE SYNTHETASE"/>
    <property type="match status" value="1"/>
</dbReference>
<feature type="domain" description="Glutamine amidotransferase type-2" evidence="10">
    <location>
        <begin position="2"/>
        <end position="240"/>
    </location>
</feature>
<evidence type="ECO:0000256" key="8">
    <source>
        <dbReference type="PIRSR" id="PIRSR001589-1"/>
    </source>
</evidence>
<dbReference type="EMBL" id="FZNT01000003">
    <property type="protein sequence ID" value="SNR45784.1"/>
    <property type="molecule type" value="Genomic_DNA"/>
</dbReference>
<evidence type="ECO:0000256" key="7">
    <source>
        <dbReference type="ARBA" id="ARBA00048741"/>
    </source>
</evidence>
<feature type="active site" description="For GATase activity" evidence="8">
    <location>
        <position position="2"/>
    </location>
</feature>
<name>A0A238WHQ8_9FLAO</name>
<keyword evidence="4 9" id="KW-0547">Nucleotide-binding</keyword>
<keyword evidence="6 8" id="KW-0315">Glutamine amidotransferase</keyword>
<protein>
    <recommendedName>
        <fullName evidence="3">asparagine synthase (glutamine-hydrolyzing)</fullName>
        <ecNumber evidence="3">6.3.5.4</ecNumber>
    </recommendedName>
</protein>
<accession>A0A238WHQ8</accession>
<dbReference type="GO" id="GO:0004066">
    <property type="term" value="F:asparagine synthase (glutamine-hydrolyzing) activity"/>
    <property type="evidence" value="ECO:0007669"/>
    <property type="project" value="UniProtKB-EC"/>
</dbReference>
<dbReference type="InterPro" id="IPR001962">
    <property type="entry name" value="Asn_synthase"/>
</dbReference>
<reference evidence="11 12" key="1">
    <citation type="submission" date="2017-06" db="EMBL/GenBank/DDBJ databases">
        <authorList>
            <person name="Kim H.J."/>
            <person name="Triplett B.A."/>
        </authorList>
    </citation>
    <scope>NUCLEOTIDE SEQUENCE [LARGE SCALE GENOMIC DNA]</scope>
    <source>
        <strain evidence="11 12">DSM 29150</strain>
    </source>
</reference>
<dbReference type="Pfam" id="PF00733">
    <property type="entry name" value="Asn_synthase"/>
    <property type="match status" value="1"/>
</dbReference>
<dbReference type="PANTHER" id="PTHR43284">
    <property type="entry name" value="ASPARAGINE SYNTHETASE (GLUTAMINE-HYDROLYZING)"/>
    <property type="match status" value="1"/>
</dbReference>
<feature type="binding site" evidence="9">
    <location>
        <position position="127"/>
    </location>
    <ligand>
        <name>L-glutamine</name>
        <dbReference type="ChEBI" id="CHEBI:58359"/>
    </ligand>
</feature>
<dbReference type="CDD" id="cd00712">
    <property type="entry name" value="AsnB"/>
    <property type="match status" value="1"/>
</dbReference>
<evidence type="ECO:0000259" key="10">
    <source>
        <dbReference type="PROSITE" id="PS51278"/>
    </source>
</evidence>
<dbReference type="OrthoDB" id="9763290at2"/>
<organism evidence="11 12">
    <name type="scientific">Lutibacter agarilyticus</name>
    <dbReference type="NCBI Taxonomy" id="1109740"/>
    <lineage>
        <taxon>Bacteria</taxon>
        <taxon>Pseudomonadati</taxon>
        <taxon>Bacteroidota</taxon>
        <taxon>Flavobacteriia</taxon>
        <taxon>Flavobacteriales</taxon>
        <taxon>Flavobacteriaceae</taxon>
        <taxon>Lutibacter</taxon>
    </lineage>
</organism>
<comment type="pathway">
    <text evidence="1">Amino-acid biosynthesis; L-asparagine biosynthesis; L-asparagine from L-aspartate (L-Gln route): step 1/1.</text>
</comment>
<evidence type="ECO:0000256" key="3">
    <source>
        <dbReference type="ARBA" id="ARBA00012737"/>
    </source>
</evidence>
<dbReference type="AlphaFoldDB" id="A0A238WHQ8"/>
<evidence type="ECO:0000313" key="11">
    <source>
        <dbReference type="EMBL" id="SNR45784.1"/>
    </source>
</evidence>
<evidence type="ECO:0000313" key="12">
    <source>
        <dbReference type="Proteomes" id="UP000198384"/>
    </source>
</evidence>
<dbReference type="SUPFAM" id="SSF56235">
    <property type="entry name" value="N-terminal nucleophile aminohydrolases (Ntn hydrolases)"/>
    <property type="match status" value="1"/>
</dbReference>
<dbReference type="GO" id="GO:0005829">
    <property type="term" value="C:cytosol"/>
    <property type="evidence" value="ECO:0007669"/>
    <property type="project" value="TreeGrafter"/>
</dbReference>
<evidence type="ECO:0000256" key="1">
    <source>
        <dbReference type="ARBA" id="ARBA00005187"/>
    </source>
</evidence>
<comment type="catalytic activity">
    <reaction evidence="7">
        <text>L-aspartate + L-glutamine + ATP + H2O = L-asparagine + L-glutamate + AMP + diphosphate + H(+)</text>
        <dbReference type="Rhea" id="RHEA:12228"/>
        <dbReference type="ChEBI" id="CHEBI:15377"/>
        <dbReference type="ChEBI" id="CHEBI:15378"/>
        <dbReference type="ChEBI" id="CHEBI:29985"/>
        <dbReference type="ChEBI" id="CHEBI:29991"/>
        <dbReference type="ChEBI" id="CHEBI:30616"/>
        <dbReference type="ChEBI" id="CHEBI:33019"/>
        <dbReference type="ChEBI" id="CHEBI:58048"/>
        <dbReference type="ChEBI" id="CHEBI:58359"/>
        <dbReference type="ChEBI" id="CHEBI:456215"/>
        <dbReference type="EC" id="6.3.5.4"/>
    </reaction>
</comment>
<dbReference type="RefSeq" id="WP_089380875.1">
    <property type="nucleotide sequence ID" value="NZ_FZNT01000003.1"/>
</dbReference>
<evidence type="ECO:0000256" key="6">
    <source>
        <dbReference type="ARBA" id="ARBA00022962"/>
    </source>
</evidence>
<dbReference type="InterPro" id="IPR029055">
    <property type="entry name" value="Ntn_hydrolases_N"/>
</dbReference>
<dbReference type="CDD" id="cd01991">
    <property type="entry name" value="Asn_synthase_B_C"/>
    <property type="match status" value="1"/>
</dbReference>
<dbReference type="Gene3D" id="3.40.50.620">
    <property type="entry name" value="HUPs"/>
    <property type="match status" value="1"/>
</dbReference>
<evidence type="ECO:0000256" key="5">
    <source>
        <dbReference type="ARBA" id="ARBA00022840"/>
    </source>
</evidence>
<dbReference type="InterPro" id="IPR033738">
    <property type="entry name" value="AsnB_N"/>
</dbReference>
<keyword evidence="12" id="KW-1185">Reference proteome</keyword>
<dbReference type="EC" id="6.3.5.4" evidence="3"/>
<dbReference type="Gene3D" id="3.60.20.10">
    <property type="entry name" value="Glutamine Phosphoribosylpyrophosphate, subunit 1, domain 1"/>
    <property type="match status" value="1"/>
</dbReference>
<keyword evidence="8" id="KW-0061">Asparagine biosynthesis</keyword>
<dbReference type="InterPro" id="IPR014729">
    <property type="entry name" value="Rossmann-like_a/b/a_fold"/>
</dbReference>
<dbReference type="NCBIfam" id="TIGR01536">
    <property type="entry name" value="asn_synth_AEB"/>
    <property type="match status" value="1"/>
</dbReference>
<dbReference type="Pfam" id="PF13537">
    <property type="entry name" value="GATase_7"/>
    <property type="match status" value="1"/>
</dbReference>
<gene>
    <name evidence="11" type="ORF">SAMN06265371_103208</name>
</gene>
<dbReference type="PIRSF" id="PIRSF001589">
    <property type="entry name" value="Asn_synthetase_glu-h"/>
    <property type="match status" value="1"/>
</dbReference>
<dbReference type="GO" id="GO:0005524">
    <property type="term" value="F:ATP binding"/>
    <property type="evidence" value="ECO:0007669"/>
    <property type="project" value="UniProtKB-KW"/>
</dbReference>
<evidence type="ECO:0000256" key="2">
    <source>
        <dbReference type="ARBA" id="ARBA00005752"/>
    </source>
</evidence>
<dbReference type="InterPro" id="IPR006426">
    <property type="entry name" value="Asn_synth_AEB"/>
</dbReference>
<evidence type="ECO:0000256" key="9">
    <source>
        <dbReference type="PIRSR" id="PIRSR001589-2"/>
    </source>
</evidence>
<proteinExistence type="inferred from homology"/>